<dbReference type="RefSeq" id="WP_079684920.1">
    <property type="nucleotide sequence ID" value="NZ_FUZU01000001.1"/>
</dbReference>
<dbReference type="SMART" id="SM00342">
    <property type="entry name" value="HTH_ARAC"/>
    <property type="match status" value="1"/>
</dbReference>
<evidence type="ECO:0000256" key="2">
    <source>
        <dbReference type="ARBA" id="ARBA00023125"/>
    </source>
</evidence>
<evidence type="ECO:0000313" key="6">
    <source>
        <dbReference type="Proteomes" id="UP000190961"/>
    </source>
</evidence>
<keyword evidence="1" id="KW-0805">Transcription regulation</keyword>
<sequence>MYYKEIQPPAILQHLVRFFWVLEYNGEIEHPVQYKLLAESFPGLVFFFNSQYGAINGQTTEYKTFSMSGKFKMMGVYLYPYALPLLFKTPSNELTHQHLPLDDFNRKEFSVLEERILCALTDDLRVSILSDYLLQKTQKQNIPDDKFLRGIQYIIHSNSDVKIETLARQAGISNRQLERKFQTSVGFSPKVFLRLIRFQKTLRTAQSQTVKSLTDIAYAAGYFDQSHFIREFKEFAGFSPREYFNLPASCRADNFIQLHT</sequence>
<keyword evidence="6" id="KW-1185">Reference proteome</keyword>
<dbReference type="AlphaFoldDB" id="A0A1T5IQF8"/>
<dbReference type="Pfam" id="PF12833">
    <property type="entry name" value="HTH_18"/>
    <property type="match status" value="1"/>
</dbReference>
<reference evidence="5 6" key="1">
    <citation type="submission" date="2017-02" db="EMBL/GenBank/DDBJ databases">
        <authorList>
            <person name="Peterson S.W."/>
        </authorList>
    </citation>
    <scope>NUCLEOTIDE SEQUENCE [LARGE SCALE GENOMIC DNA]</scope>
    <source>
        <strain evidence="5 6">DSM 25262</strain>
    </source>
</reference>
<dbReference type="Pfam" id="PF20240">
    <property type="entry name" value="DUF6597"/>
    <property type="match status" value="1"/>
</dbReference>
<dbReference type="InterPro" id="IPR018060">
    <property type="entry name" value="HTH_AraC"/>
</dbReference>
<feature type="domain" description="HTH araC/xylS-type" evidence="4">
    <location>
        <begin position="145"/>
        <end position="246"/>
    </location>
</feature>
<gene>
    <name evidence="5" type="ORF">SAMN05660236_0278</name>
</gene>
<evidence type="ECO:0000313" key="5">
    <source>
        <dbReference type="EMBL" id="SKC41381.1"/>
    </source>
</evidence>
<dbReference type="Proteomes" id="UP000190961">
    <property type="component" value="Unassembled WGS sequence"/>
</dbReference>
<name>A0A1T5IQF8_9BACT</name>
<evidence type="ECO:0000256" key="1">
    <source>
        <dbReference type="ARBA" id="ARBA00023015"/>
    </source>
</evidence>
<evidence type="ECO:0000259" key="4">
    <source>
        <dbReference type="PROSITE" id="PS01124"/>
    </source>
</evidence>
<dbReference type="InterPro" id="IPR050204">
    <property type="entry name" value="AraC_XylS_family_regulators"/>
</dbReference>
<dbReference type="STRING" id="688867.SAMN05660236_0278"/>
<dbReference type="SUPFAM" id="SSF46689">
    <property type="entry name" value="Homeodomain-like"/>
    <property type="match status" value="1"/>
</dbReference>
<dbReference type="PRINTS" id="PR00032">
    <property type="entry name" value="HTHARAC"/>
</dbReference>
<keyword evidence="3" id="KW-0804">Transcription</keyword>
<dbReference type="InterPro" id="IPR009057">
    <property type="entry name" value="Homeodomain-like_sf"/>
</dbReference>
<dbReference type="InterPro" id="IPR020449">
    <property type="entry name" value="Tscrpt_reg_AraC-type_HTH"/>
</dbReference>
<dbReference type="GO" id="GO:0003700">
    <property type="term" value="F:DNA-binding transcription factor activity"/>
    <property type="evidence" value="ECO:0007669"/>
    <property type="project" value="InterPro"/>
</dbReference>
<dbReference type="PANTHER" id="PTHR46796">
    <property type="entry name" value="HTH-TYPE TRANSCRIPTIONAL ACTIVATOR RHAS-RELATED"/>
    <property type="match status" value="1"/>
</dbReference>
<dbReference type="PROSITE" id="PS01124">
    <property type="entry name" value="HTH_ARAC_FAMILY_2"/>
    <property type="match status" value="1"/>
</dbReference>
<dbReference type="GO" id="GO:0043565">
    <property type="term" value="F:sequence-specific DNA binding"/>
    <property type="evidence" value="ECO:0007669"/>
    <property type="project" value="InterPro"/>
</dbReference>
<proteinExistence type="predicted"/>
<dbReference type="Gene3D" id="1.10.10.60">
    <property type="entry name" value="Homeodomain-like"/>
    <property type="match status" value="1"/>
</dbReference>
<keyword evidence="2" id="KW-0238">DNA-binding</keyword>
<dbReference type="InterPro" id="IPR046532">
    <property type="entry name" value="DUF6597"/>
</dbReference>
<accession>A0A1T5IQF8</accession>
<dbReference type="PANTHER" id="PTHR46796:SF13">
    <property type="entry name" value="HTH-TYPE TRANSCRIPTIONAL ACTIVATOR RHAS"/>
    <property type="match status" value="1"/>
</dbReference>
<dbReference type="OrthoDB" id="635259at2"/>
<evidence type="ECO:0000256" key="3">
    <source>
        <dbReference type="ARBA" id="ARBA00023163"/>
    </source>
</evidence>
<protein>
    <submittedName>
        <fullName evidence="5">Helix-turn-helix domain-containing protein</fullName>
    </submittedName>
</protein>
<dbReference type="EMBL" id="FUZU01000001">
    <property type="protein sequence ID" value="SKC41381.1"/>
    <property type="molecule type" value="Genomic_DNA"/>
</dbReference>
<organism evidence="5 6">
    <name type="scientific">Ohtaekwangia koreensis</name>
    <dbReference type="NCBI Taxonomy" id="688867"/>
    <lineage>
        <taxon>Bacteria</taxon>
        <taxon>Pseudomonadati</taxon>
        <taxon>Bacteroidota</taxon>
        <taxon>Cytophagia</taxon>
        <taxon>Cytophagales</taxon>
        <taxon>Fulvivirgaceae</taxon>
        <taxon>Ohtaekwangia</taxon>
    </lineage>
</organism>